<keyword evidence="4" id="KW-0689">Ribosomal protein</keyword>
<dbReference type="EMBL" id="HBEF01011139">
    <property type="protein sequence ID" value="CAD8334926.1"/>
    <property type="molecule type" value="Transcribed_RNA"/>
</dbReference>
<evidence type="ECO:0000256" key="3">
    <source>
        <dbReference type="ARBA" id="ARBA00022946"/>
    </source>
</evidence>
<protein>
    <recommendedName>
        <fullName evidence="7">Large ribosomal subunit protein mL53</fullName>
    </recommendedName>
    <alternativeName>
        <fullName evidence="8">39S ribosomal protein L53, mitochondrial</fullName>
    </alternativeName>
</protein>
<reference evidence="9" key="1">
    <citation type="submission" date="2021-01" db="EMBL/GenBank/DDBJ databases">
        <authorList>
            <person name="Corre E."/>
            <person name="Pelletier E."/>
            <person name="Niang G."/>
            <person name="Scheremetjew M."/>
            <person name="Finn R."/>
            <person name="Kale V."/>
            <person name="Holt S."/>
            <person name="Cochrane G."/>
            <person name="Meng A."/>
            <person name="Brown T."/>
            <person name="Cohen L."/>
        </authorList>
    </citation>
    <scope>NUCLEOTIDE SEQUENCE</scope>
    <source>
        <strain evidence="9">CCMP3328</strain>
    </source>
</reference>
<evidence type="ECO:0000313" key="9">
    <source>
        <dbReference type="EMBL" id="CAD8334926.1"/>
    </source>
</evidence>
<dbReference type="PANTHER" id="PTHR33618:SF1">
    <property type="entry name" value="LARGE RIBOSOMAL SUBUNIT PROTEIN ML53"/>
    <property type="match status" value="1"/>
</dbReference>
<evidence type="ECO:0000256" key="7">
    <source>
        <dbReference type="ARBA" id="ARBA00035180"/>
    </source>
</evidence>
<sequence>MPIKFGKDVSARLFRYVKQVDISFNPFDARTRSARELWRQMQATRFQKENPNLKVNAKVLNTPDEPTVVFTFVDDTQKRFESQHYDVKEIMFDVHLGLNSMDNEYEIAGKSLDD</sequence>
<keyword evidence="5" id="KW-0496">Mitochondrion</keyword>
<gene>
    <name evidence="9" type="ORF">CAUS1442_LOCUS7031</name>
</gene>
<organism evidence="9">
    <name type="scientific">Craspedostauros australis</name>
    <dbReference type="NCBI Taxonomy" id="1486917"/>
    <lineage>
        <taxon>Eukaryota</taxon>
        <taxon>Sar</taxon>
        <taxon>Stramenopiles</taxon>
        <taxon>Ochrophyta</taxon>
        <taxon>Bacillariophyta</taxon>
        <taxon>Bacillariophyceae</taxon>
        <taxon>Bacillariophycidae</taxon>
        <taxon>Naviculales</taxon>
        <taxon>Naviculaceae</taxon>
        <taxon>Craspedostauros</taxon>
    </lineage>
</organism>
<evidence type="ECO:0000256" key="6">
    <source>
        <dbReference type="ARBA" id="ARBA00023274"/>
    </source>
</evidence>
<proteinExistence type="inferred from homology"/>
<comment type="similarity">
    <text evidence="2">Belongs to the mitochondrion-specific ribosomal protein mL53 family.</text>
</comment>
<comment type="subcellular location">
    <subcellularLocation>
        <location evidence="1">Mitochondrion</location>
    </subcellularLocation>
</comment>
<keyword evidence="3" id="KW-0809">Transit peptide</keyword>
<name>A0A7R9WVM4_9STRA</name>
<evidence type="ECO:0000256" key="4">
    <source>
        <dbReference type="ARBA" id="ARBA00022980"/>
    </source>
</evidence>
<dbReference type="InterPro" id="IPR052473">
    <property type="entry name" value="mtLSU_mL53"/>
</dbReference>
<dbReference type="InterPro" id="IPR019716">
    <property type="entry name" value="Ribosomal_mL53"/>
</dbReference>
<evidence type="ECO:0000256" key="5">
    <source>
        <dbReference type="ARBA" id="ARBA00023128"/>
    </source>
</evidence>
<evidence type="ECO:0000256" key="1">
    <source>
        <dbReference type="ARBA" id="ARBA00004173"/>
    </source>
</evidence>
<keyword evidence="6" id="KW-0687">Ribonucleoprotein</keyword>
<evidence type="ECO:0000256" key="2">
    <source>
        <dbReference type="ARBA" id="ARBA00005557"/>
    </source>
</evidence>
<evidence type="ECO:0000256" key="8">
    <source>
        <dbReference type="ARBA" id="ARBA00042721"/>
    </source>
</evidence>
<dbReference type="AlphaFoldDB" id="A0A7R9WVM4"/>
<dbReference type="Gene3D" id="3.40.30.10">
    <property type="entry name" value="Glutaredoxin"/>
    <property type="match status" value="1"/>
</dbReference>
<dbReference type="Pfam" id="PF10780">
    <property type="entry name" value="MRP_L53"/>
    <property type="match status" value="1"/>
</dbReference>
<accession>A0A7R9WVM4</accession>
<dbReference type="GO" id="GO:0005762">
    <property type="term" value="C:mitochondrial large ribosomal subunit"/>
    <property type="evidence" value="ECO:0007669"/>
    <property type="project" value="TreeGrafter"/>
</dbReference>
<dbReference type="PANTHER" id="PTHR33618">
    <property type="entry name" value="39S RIBOSOMAL PROTEIN L53, MITOCHONDRIAL"/>
    <property type="match status" value="1"/>
</dbReference>